<dbReference type="EMBL" id="JAACJN010000198">
    <property type="protein sequence ID" value="KAF5362800.1"/>
    <property type="molecule type" value="Genomic_DNA"/>
</dbReference>
<gene>
    <name evidence="2" type="ORF">D9757_010998</name>
</gene>
<proteinExistence type="predicted"/>
<reference evidence="2 3" key="1">
    <citation type="journal article" date="2020" name="ISME J.">
        <title>Uncovering the hidden diversity of litter-decomposition mechanisms in mushroom-forming fungi.</title>
        <authorList>
            <person name="Floudas D."/>
            <person name="Bentzer J."/>
            <person name="Ahren D."/>
            <person name="Johansson T."/>
            <person name="Persson P."/>
            <person name="Tunlid A."/>
        </authorList>
    </citation>
    <scope>NUCLEOTIDE SEQUENCE [LARGE SCALE GENOMIC DNA]</scope>
    <source>
        <strain evidence="2 3">CBS 406.79</strain>
    </source>
</reference>
<evidence type="ECO:0000313" key="2">
    <source>
        <dbReference type="EMBL" id="KAF5362800.1"/>
    </source>
</evidence>
<dbReference type="Proteomes" id="UP000518752">
    <property type="component" value="Unassembled WGS sequence"/>
</dbReference>
<dbReference type="AlphaFoldDB" id="A0A8H5GDL9"/>
<feature type="compositionally biased region" description="Low complexity" evidence="1">
    <location>
        <begin position="37"/>
        <end position="66"/>
    </location>
</feature>
<evidence type="ECO:0000313" key="3">
    <source>
        <dbReference type="Proteomes" id="UP000518752"/>
    </source>
</evidence>
<protein>
    <submittedName>
        <fullName evidence="2">Uncharacterized protein</fullName>
    </submittedName>
</protein>
<name>A0A8H5GDL9_9AGAR</name>
<feature type="region of interest" description="Disordered" evidence="1">
    <location>
        <begin position="118"/>
        <end position="179"/>
    </location>
</feature>
<accession>A0A8H5GDL9</accession>
<evidence type="ECO:0000256" key="1">
    <source>
        <dbReference type="SAM" id="MobiDB-lite"/>
    </source>
</evidence>
<feature type="region of interest" description="Disordered" evidence="1">
    <location>
        <begin position="33"/>
        <end position="66"/>
    </location>
</feature>
<feature type="compositionally biased region" description="Basic and acidic residues" evidence="1">
    <location>
        <begin position="162"/>
        <end position="179"/>
    </location>
</feature>
<dbReference type="OrthoDB" id="2855464at2759"/>
<feature type="compositionally biased region" description="Low complexity" evidence="1">
    <location>
        <begin position="130"/>
        <end position="139"/>
    </location>
</feature>
<sequence length="298" mass="32789">MSYDLVSSASFPMSTRILTGSLSLEASKVPLHVRARSPSTSSSTSSDNTSEISTTSSVNSYSSACSTSYDPRRRISALINGPQLLSRPVLISSKPKPRPSKVSTEHILVRARNANVPAMQRHYSKKSSLAAAAQRQAQRYSDYEEDHCSSDNQRPAKKPKTKSTEQVEAEQHRMLDRKAELEDDPLLDATKMCPGQVWCIPCQKYIRIDSRRQYYATLWFKHRGKRHPGVPLTSQTVAASSDVDVEMDSEVPSKEEIESPVALAVPVIDDATATNILADMYSMTQGLRILSLAAASLG</sequence>
<organism evidence="2 3">
    <name type="scientific">Collybiopsis confluens</name>
    <dbReference type="NCBI Taxonomy" id="2823264"/>
    <lineage>
        <taxon>Eukaryota</taxon>
        <taxon>Fungi</taxon>
        <taxon>Dikarya</taxon>
        <taxon>Basidiomycota</taxon>
        <taxon>Agaricomycotina</taxon>
        <taxon>Agaricomycetes</taxon>
        <taxon>Agaricomycetidae</taxon>
        <taxon>Agaricales</taxon>
        <taxon>Marasmiineae</taxon>
        <taxon>Omphalotaceae</taxon>
        <taxon>Collybiopsis</taxon>
    </lineage>
</organism>
<comment type="caution">
    <text evidence="2">The sequence shown here is derived from an EMBL/GenBank/DDBJ whole genome shotgun (WGS) entry which is preliminary data.</text>
</comment>
<keyword evidence="3" id="KW-1185">Reference proteome</keyword>